<sequence length="405" mass="44124">MKWLTKRGIAWGIAALLALGALGLLLVEGPWWFDQDRLDKELPTAAGVIITGFRTMVIALLAGAIAGLGLWYTHKKHELDREQLAQAQEQFKLAQQQFEHAQEQFAATQEKDRDQAELTREGQVTGRYVEASKLIASDSPTERLCGIYAFERIMHDSARDHQTVVEVLTSFIRQQTVAAESRGRELDEGDTAQRAVSADEDVQAAFNVIARRPERPEGFRTNLRISSLRGVHLDAASLQRANLSGAQLQRASLVQASLHRADLSGAGLQDANLQDASLQNADLSAARMEGANLQGARMHSAYLVDAQLQRAKLREAHLHGATLDGANLASADLAGASLHGASLRRTHLEGASLAGAELHGADLSSALGLTVDQVLEATLQSDTRLPDEIANDERVKRHIPDDDLW</sequence>
<comment type="caution">
    <text evidence="4">The sequence shown here is derived from an EMBL/GenBank/DDBJ whole genome shotgun (WGS) entry which is preliminary data.</text>
</comment>
<keyword evidence="3" id="KW-1133">Transmembrane helix</keyword>
<dbReference type="PANTHER" id="PTHR47485:SF1">
    <property type="entry name" value="THYLAKOID LUMENAL 17.4 KDA PROTEIN, CHLOROPLASTIC"/>
    <property type="match status" value="1"/>
</dbReference>
<keyword evidence="5" id="KW-1185">Reference proteome</keyword>
<organism evidence="4 5">
    <name type="scientific">Streptomyces mesophilus</name>
    <dbReference type="NCBI Taxonomy" id="1775132"/>
    <lineage>
        <taxon>Bacteria</taxon>
        <taxon>Bacillati</taxon>
        <taxon>Actinomycetota</taxon>
        <taxon>Actinomycetes</taxon>
        <taxon>Kitasatosporales</taxon>
        <taxon>Streptomycetaceae</taxon>
        <taxon>Streptomyces</taxon>
    </lineage>
</organism>
<evidence type="ECO:0000313" key="5">
    <source>
        <dbReference type="Proteomes" id="UP000481109"/>
    </source>
</evidence>
<evidence type="ECO:0000256" key="3">
    <source>
        <dbReference type="SAM" id="Phobius"/>
    </source>
</evidence>
<protein>
    <submittedName>
        <fullName evidence="4">Pentapeptide repeat-containing protein</fullName>
    </submittedName>
</protein>
<evidence type="ECO:0000256" key="1">
    <source>
        <dbReference type="ARBA" id="ARBA00022737"/>
    </source>
</evidence>
<evidence type="ECO:0000313" key="4">
    <source>
        <dbReference type="EMBL" id="NGO78234.1"/>
    </source>
</evidence>
<dbReference type="AlphaFoldDB" id="A0A6G4XNF6"/>
<accession>A0A6G4XNF6</accession>
<dbReference type="RefSeq" id="WP_165333683.1">
    <property type="nucleotide sequence ID" value="NZ_JAAKZW010000093.1"/>
</dbReference>
<name>A0A6G4XNF6_9ACTN</name>
<dbReference type="Proteomes" id="UP000481109">
    <property type="component" value="Unassembled WGS sequence"/>
</dbReference>
<reference evidence="4 5" key="1">
    <citation type="submission" date="2020-02" db="EMBL/GenBank/DDBJ databases">
        <title>Whole-genome analyses of novel actinobacteria.</title>
        <authorList>
            <person name="Sahin N."/>
            <person name="Tokatli A."/>
        </authorList>
    </citation>
    <scope>NUCLEOTIDE SEQUENCE [LARGE SCALE GENOMIC DNA]</scope>
    <source>
        <strain evidence="4 5">YC504</strain>
    </source>
</reference>
<dbReference type="EMBL" id="JAAKZW010000093">
    <property type="protein sequence ID" value="NGO78234.1"/>
    <property type="molecule type" value="Genomic_DNA"/>
</dbReference>
<proteinExistence type="predicted"/>
<dbReference type="Pfam" id="PF00805">
    <property type="entry name" value="Pentapeptide"/>
    <property type="match status" value="2"/>
</dbReference>
<evidence type="ECO:0000256" key="2">
    <source>
        <dbReference type="SAM" id="Coils"/>
    </source>
</evidence>
<feature type="transmembrane region" description="Helical" evidence="3">
    <location>
        <begin position="47"/>
        <end position="72"/>
    </location>
</feature>
<dbReference type="InterPro" id="IPR001646">
    <property type="entry name" value="5peptide_repeat"/>
</dbReference>
<dbReference type="PANTHER" id="PTHR47485">
    <property type="entry name" value="THYLAKOID LUMENAL 17.4 KDA PROTEIN, CHLOROPLASTIC"/>
    <property type="match status" value="1"/>
</dbReference>
<keyword evidence="3" id="KW-0812">Transmembrane</keyword>
<keyword evidence="3" id="KW-0472">Membrane</keyword>
<keyword evidence="1" id="KW-0677">Repeat</keyword>
<feature type="coiled-coil region" evidence="2">
    <location>
        <begin position="77"/>
        <end position="111"/>
    </location>
</feature>
<dbReference type="SUPFAM" id="SSF141571">
    <property type="entry name" value="Pentapeptide repeat-like"/>
    <property type="match status" value="1"/>
</dbReference>
<dbReference type="Gene3D" id="2.160.20.80">
    <property type="entry name" value="E3 ubiquitin-protein ligase SopA"/>
    <property type="match status" value="1"/>
</dbReference>
<gene>
    <name evidence="4" type="ORF">G6045_21580</name>
</gene>
<keyword evidence="2" id="KW-0175">Coiled coil</keyword>